<dbReference type="EMBL" id="MT144004">
    <property type="protein sequence ID" value="QJA46172.1"/>
    <property type="molecule type" value="Genomic_DNA"/>
</dbReference>
<dbReference type="AlphaFoldDB" id="A0A6H1ZFC7"/>
<proteinExistence type="predicted"/>
<reference evidence="1" key="1">
    <citation type="submission" date="2020-03" db="EMBL/GenBank/DDBJ databases">
        <title>The deep terrestrial virosphere.</title>
        <authorList>
            <person name="Holmfeldt K."/>
            <person name="Nilsson E."/>
            <person name="Simone D."/>
            <person name="Lopez-Fernandez M."/>
            <person name="Wu X."/>
            <person name="de Brujin I."/>
            <person name="Lundin D."/>
            <person name="Andersson A."/>
            <person name="Bertilsson S."/>
            <person name="Dopson M."/>
        </authorList>
    </citation>
    <scope>NUCLEOTIDE SEQUENCE</scope>
    <source>
        <strain evidence="1">TM448A00336</strain>
    </source>
</reference>
<name>A0A6H1ZFC7_9ZZZZ</name>
<organism evidence="1">
    <name type="scientific">viral metagenome</name>
    <dbReference type="NCBI Taxonomy" id="1070528"/>
    <lineage>
        <taxon>unclassified sequences</taxon>
        <taxon>metagenomes</taxon>
        <taxon>organismal metagenomes</taxon>
    </lineage>
</organism>
<protein>
    <submittedName>
        <fullName evidence="1">Uncharacterized protein</fullName>
    </submittedName>
</protein>
<sequence>MMMSMLTEMCVSKVAPHFLNVREVIRASKEAREWNEIMRAGARIWCQDHGAEGITRSPAWEHLAEPVVTVEIAGLEHVVSIRRVHGIAE</sequence>
<gene>
    <name evidence="1" type="ORF">TM448A00336_0021</name>
</gene>
<evidence type="ECO:0000313" key="1">
    <source>
        <dbReference type="EMBL" id="QJA46172.1"/>
    </source>
</evidence>
<accession>A0A6H1ZFC7</accession>